<dbReference type="Proteomes" id="UP001560045">
    <property type="component" value="Unassembled WGS sequence"/>
</dbReference>
<organism evidence="3 4">
    <name type="scientific">Geodermatophilus maliterrae</name>
    <dbReference type="NCBI Taxonomy" id="3162531"/>
    <lineage>
        <taxon>Bacteria</taxon>
        <taxon>Bacillati</taxon>
        <taxon>Actinomycetota</taxon>
        <taxon>Actinomycetes</taxon>
        <taxon>Geodermatophilales</taxon>
        <taxon>Geodermatophilaceae</taxon>
        <taxon>Geodermatophilus</taxon>
    </lineage>
</organism>
<keyword evidence="4" id="KW-1185">Reference proteome</keyword>
<evidence type="ECO:0000313" key="4">
    <source>
        <dbReference type="Proteomes" id="UP001560045"/>
    </source>
</evidence>
<dbReference type="RefSeq" id="WP_369210052.1">
    <property type="nucleotide sequence ID" value="NZ_JBFNXQ010000114.1"/>
</dbReference>
<evidence type="ECO:0000313" key="3">
    <source>
        <dbReference type="EMBL" id="MEX5721242.1"/>
    </source>
</evidence>
<accession>A0ABV3XLM1</accession>
<gene>
    <name evidence="3" type="ORF">ABQ292_23065</name>
</gene>
<evidence type="ECO:0000256" key="1">
    <source>
        <dbReference type="ARBA" id="ARBA00023015"/>
    </source>
</evidence>
<name>A0ABV3XLM1_9ACTN</name>
<sequence length="242" mass="25810">MSITERFAIAVAASAVDMSDPELLPVRLARAAAVVLPVDGAGISLFFSTDRRLPLGASDEVSAVAERLQFTVGEGPCLSAHVSGQSIVAEEADIEASWPAFHDALVTQTPVRGIISMPFQDELRGYGALDLYLVPPHDVRTVTLYDALTVTREIVSLFHRSARPAGGEDGPAWLGAPAAERRSLVWQAMGFLNAGLDITSEDALALLRSHAYGTGSDLDDLAARVLAREVPLEELAYDDRSA</sequence>
<keyword evidence="2" id="KW-0804">Transcription</keyword>
<proteinExistence type="predicted"/>
<reference evidence="3 4" key="1">
    <citation type="submission" date="2024-06" db="EMBL/GenBank/DDBJ databases">
        <title>Draft genome sequence of Geodermatophilus badlandi, a novel member of the Geodermatophilaceae isolated from badland sedimentary rocks in the Red desert, Wyoming, USA.</title>
        <authorList>
            <person name="Ben Tekaya S."/>
            <person name="Nouioui I."/>
            <person name="Flores G.M."/>
            <person name="Shaal M.N."/>
            <person name="Bredoire F."/>
            <person name="Basile F."/>
            <person name="Van Diepen L."/>
            <person name="Ward N.L."/>
        </authorList>
    </citation>
    <scope>NUCLEOTIDE SEQUENCE [LARGE SCALE GENOMIC DNA]</scope>
    <source>
        <strain evidence="3 4">WL48A</strain>
    </source>
</reference>
<dbReference type="SUPFAM" id="SSF55781">
    <property type="entry name" value="GAF domain-like"/>
    <property type="match status" value="1"/>
</dbReference>
<dbReference type="InterPro" id="IPR036388">
    <property type="entry name" value="WH-like_DNA-bd_sf"/>
</dbReference>
<keyword evidence="1" id="KW-0805">Transcription regulation</keyword>
<dbReference type="EMBL" id="JBFNXQ010000114">
    <property type="protein sequence ID" value="MEX5721242.1"/>
    <property type="molecule type" value="Genomic_DNA"/>
</dbReference>
<comment type="caution">
    <text evidence="3">The sequence shown here is derived from an EMBL/GenBank/DDBJ whole genome shotgun (WGS) entry which is preliminary data.</text>
</comment>
<protein>
    <submittedName>
        <fullName evidence="3">ANTAR domain-containing protein</fullName>
    </submittedName>
</protein>
<dbReference type="Gene3D" id="1.10.10.10">
    <property type="entry name" value="Winged helix-like DNA-binding domain superfamily/Winged helix DNA-binding domain"/>
    <property type="match status" value="1"/>
</dbReference>
<evidence type="ECO:0000256" key="2">
    <source>
        <dbReference type="ARBA" id="ARBA00023163"/>
    </source>
</evidence>
<dbReference type="InterPro" id="IPR029016">
    <property type="entry name" value="GAF-like_dom_sf"/>
</dbReference>
<dbReference type="Gene3D" id="3.30.450.40">
    <property type="match status" value="1"/>
</dbReference>